<evidence type="ECO:0000313" key="2">
    <source>
        <dbReference type="Proteomes" id="UP000789920"/>
    </source>
</evidence>
<reference evidence="1" key="1">
    <citation type="submission" date="2021-06" db="EMBL/GenBank/DDBJ databases">
        <authorList>
            <person name="Kallberg Y."/>
            <person name="Tangrot J."/>
            <person name="Rosling A."/>
        </authorList>
    </citation>
    <scope>NUCLEOTIDE SEQUENCE</scope>
    <source>
        <strain evidence="1">MA461A</strain>
    </source>
</reference>
<accession>A0ACA9SMK2</accession>
<proteinExistence type="predicted"/>
<keyword evidence="2" id="KW-1185">Reference proteome</keyword>
<dbReference type="Proteomes" id="UP000789920">
    <property type="component" value="Unassembled WGS sequence"/>
</dbReference>
<name>A0ACA9SMK2_9GLOM</name>
<organism evidence="1 2">
    <name type="scientific">Racocetra persica</name>
    <dbReference type="NCBI Taxonomy" id="160502"/>
    <lineage>
        <taxon>Eukaryota</taxon>
        <taxon>Fungi</taxon>
        <taxon>Fungi incertae sedis</taxon>
        <taxon>Mucoromycota</taxon>
        <taxon>Glomeromycotina</taxon>
        <taxon>Glomeromycetes</taxon>
        <taxon>Diversisporales</taxon>
        <taxon>Gigasporaceae</taxon>
        <taxon>Racocetra</taxon>
    </lineage>
</organism>
<comment type="caution">
    <text evidence="1">The sequence shown here is derived from an EMBL/GenBank/DDBJ whole genome shotgun (WGS) entry which is preliminary data.</text>
</comment>
<gene>
    <name evidence="1" type="ORF">RPERSI_LOCUS33067</name>
</gene>
<sequence>SGSSTPCANVTSPLESCADVTSESEISNDRSQKRNRQGEPVFNEVWNYVIKGER</sequence>
<evidence type="ECO:0000313" key="1">
    <source>
        <dbReference type="EMBL" id="CAG8844115.1"/>
    </source>
</evidence>
<feature type="non-terminal residue" evidence="1">
    <location>
        <position position="54"/>
    </location>
</feature>
<feature type="non-terminal residue" evidence="1">
    <location>
        <position position="1"/>
    </location>
</feature>
<protein>
    <submittedName>
        <fullName evidence="1">9313_t:CDS:1</fullName>
    </submittedName>
</protein>
<dbReference type="EMBL" id="CAJVQC010141151">
    <property type="protein sequence ID" value="CAG8844115.1"/>
    <property type="molecule type" value="Genomic_DNA"/>
</dbReference>